<feature type="compositionally biased region" description="Basic residues" evidence="7">
    <location>
        <begin position="352"/>
        <end position="362"/>
    </location>
</feature>
<feature type="region of interest" description="Disordered" evidence="7">
    <location>
        <begin position="352"/>
        <end position="378"/>
    </location>
</feature>
<evidence type="ECO:0000256" key="2">
    <source>
        <dbReference type="ARBA" id="ARBA00007448"/>
    </source>
</evidence>
<comment type="similarity">
    <text evidence="2">Belongs to the AAA ATPase family. BCS1 subfamily.</text>
</comment>
<dbReference type="Pfam" id="PF14363">
    <property type="entry name" value="AAA_assoc"/>
    <property type="match status" value="1"/>
</dbReference>
<dbReference type="Pfam" id="PF25568">
    <property type="entry name" value="AAA_lid_At3g28540"/>
    <property type="match status" value="1"/>
</dbReference>
<comment type="catalytic activity">
    <reaction evidence="6">
        <text>ATP + H2O = ADP + phosphate + H(+)</text>
        <dbReference type="Rhea" id="RHEA:13065"/>
        <dbReference type="ChEBI" id="CHEBI:15377"/>
        <dbReference type="ChEBI" id="CHEBI:15378"/>
        <dbReference type="ChEBI" id="CHEBI:30616"/>
        <dbReference type="ChEBI" id="CHEBI:43474"/>
        <dbReference type="ChEBI" id="CHEBI:456216"/>
    </reaction>
</comment>
<dbReference type="GO" id="GO:0016887">
    <property type="term" value="F:ATP hydrolysis activity"/>
    <property type="evidence" value="ECO:0007669"/>
    <property type="project" value="InterPro"/>
</dbReference>
<evidence type="ECO:0000256" key="7">
    <source>
        <dbReference type="SAM" id="MobiDB-lite"/>
    </source>
</evidence>
<dbReference type="GO" id="GO:0005524">
    <property type="term" value="F:ATP binding"/>
    <property type="evidence" value="ECO:0007669"/>
    <property type="project" value="UniProtKB-KW"/>
</dbReference>
<dbReference type="InterPro" id="IPR025753">
    <property type="entry name" value="AAA_N_dom"/>
</dbReference>
<keyword evidence="3" id="KW-0378">Hydrolase</keyword>
<evidence type="ECO:0000256" key="5">
    <source>
        <dbReference type="ARBA" id="ARBA00022842"/>
    </source>
</evidence>
<dbReference type="Pfam" id="PF00004">
    <property type="entry name" value="AAA"/>
    <property type="match status" value="2"/>
</dbReference>
<dbReference type="GO" id="GO:0006950">
    <property type="term" value="P:response to stress"/>
    <property type="evidence" value="ECO:0007669"/>
    <property type="project" value="UniProtKB-ARBA"/>
</dbReference>
<dbReference type="Proteomes" id="UP000712281">
    <property type="component" value="Unassembled WGS sequence"/>
</dbReference>
<dbReference type="InterPro" id="IPR058017">
    <property type="entry name" value="At3g28540-like_C"/>
</dbReference>
<gene>
    <name evidence="9" type="ORF">F2Q68_00036552</name>
</gene>
<dbReference type="InterPro" id="IPR050747">
    <property type="entry name" value="Mitochondrial_chaperone_BCS1"/>
</dbReference>
<dbReference type="SUPFAM" id="SSF52540">
    <property type="entry name" value="P-loop containing nucleoside triphosphate hydrolases"/>
    <property type="match status" value="1"/>
</dbReference>
<evidence type="ECO:0000256" key="4">
    <source>
        <dbReference type="ARBA" id="ARBA00022840"/>
    </source>
</evidence>
<evidence type="ECO:0000256" key="1">
    <source>
        <dbReference type="ARBA" id="ARBA00001946"/>
    </source>
</evidence>
<evidence type="ECO:0000313" key="9">
    <source>
        <dbReference type="EMBL" id="KAF2550496.1"/>
    </source>
</evidence>
<comment type="caution">
    <text evidence="9">The sequence shown here is derived from an EMBL/GenBank/DDBJ whole genome shotgun (WGS) entry which is preliminary data.</text>
</comment>
<keyword evidence="5" id="KW-0460">Magnesium</keyword>
<evidence type="ECO:0000256" key="6">
    <source>
        <dbReference type="ARBA" id="ARBA00049360"/>
    </source>
</evidence>
<dbReference type="Gene3D" id="6.10.280.40">
    <property type="match status" value="1"/>
</dbReference>
<dbReference type="InterPro" id="IPR003959">
    <property type="entry name" value="ATPase_AAA_core"/>
</dbReference>
<feature type="compositionally biased region" description="Polar residues" evidence="7">
    <location>
        <begin position="586"/>
        <end position="598"/>
    </location>
</feature>
<accession>A0A8S9H0D8</accession>
<dbReference type="PANTHER" id="PTHR23070">
    <property type="entry name" value="BCS1 AAA-TYPE ATPASE"/>
    <property type="match status" value="1"/>
</dbReference>
<dbReference type="SMART" id="SM00382">
    <property type="entry name" value="AAA"/>
    <property type="match status" value="1"/>
</dbReference>
<organism evidence="9 10">
    <name type="scientific">Brassica cretica</name>
    <name type="common">Mustard</name>
    <dbReference type="NCBI Taxonomy" id="69181"/>
    <lineage>
        <taxon>Eukaryota</taxon>
        <taxon>Viridiplantae</taxon>
        <taxon>Streptophyta</taxon>
        <taxon>Embryophyta</taxon>
        <taxon>Tracheophyta</taxon>
        <taxon>Spermatophyta</taxon>
        <taxon>Magnoliopsida</taxon>
        <taxon>eudicotyledons</taxon>
        <taxon>Gunneridae</taxon>
        <taxon>Pentapetalae</taxon>
        <taxon>rosids</taxon>
        <taxon>malvids</taxon>
        <taxon>Brassicales</taxon>
        <taxon>Brassicaceae</taxon>
        <taxon>Brassiceae</taxon>
        <taxon>Brassica</taxon>
    </lineage>
</organism>
<dbReference type="Gene3D" id="3.40.50.300">
    <property type="entry name" value="P-loop containing nucleotide triphosphate hydrolases"/>
    <property type="match status" value="1"/>
</dbReference>
<protein>
    <recommendedName>
        <fullName evidence="8">AAA+ ATPase domain-containing protein</fullName>
    </recommendedName>
</protein>
<sequence length="741" mass="85204">MSQDQKLLLQKKKSKRNLIEILMGSIVKPLFGDNLTTIGSNIAGLLFIIETLRRYFPGQLKVTIQELLVNAIHRLPFFKKCADKTLAFFSPYAQIRFTEIEEYRYNYAYPAITTYLGAQVNPQVKNLKGSQTRGRKSLDFKRDDDKLEDEYKGVKLWWEVVKFNDGVKMCRLTFHRSNWEVVTGSYLKYVVEEGKSIEEKKKKVKIFMNNPSPNWEMFTMNLWSSIDFEHPATFDTLAMDQKKRDEIINDLLAFREGEEYYKKIGKAWKRGYLLHGPPGTGKSTMIAAMANLMSYSIYDLELTSIGNNWELKKLLLATTSKSIIVIEDIDCSLDLTGERGVKEDQSNAEIKKVKKKNARKKKKEEEEDGDEKKMKCEGEKKESKVTLSGLLNFIDGLWSACGGERIIVFTTNFVDKLDPALIRKGRMDKHIEMSYCGFEAFKVLAKNYLDVEESELFDEVKRLLEVEGIKMTPADVGENLLPKSEGEEGETCLKRLVEALKEEKEEAKRRVEEEGWGQRWECRYERAKEELFCFKGMGPEELKQKLEEETALNYISICSKNPLNGILRLHLPPNNTKMNVVLFPSSSSKGAQHNSKQQLVKKDERVPGQTSVPVRRLDKCPYQSPFTCSNSFAFSHSRVSNLSTPGVPKCHNFQLKLLFCSFFAHALLFHSPDTINSYFGESNDSLYYDIELQHVQKLLPFLQKYSYLHTHIAFGQPSNACCGFNTLKRQSVETRELKSVL</sequence>
<reference evidence="9" key="1">
    <citation type="submission" date="2019-12" db="EMBL/GenBank/DDBJ databases">
        <title>Genome sequencing and annotation of Brassica cretica.</title>
        <authorList>
            <person name="Studholme D.J."/>
            <person name="Sarris P.F."/>
        </authorList>
    </citation>
    <scope>NUCLEOTIDE SEQUENCE</scope>
    <source>
        <strain evidence="9">PFS-001/15</strain>
        <tissue evidence="9">Leaf</tissue>
    </source>
</reference>
<feature type="domain" description="AAA+ ATPase" evidence="8">
    <location>
        <begin position="268"/>
        <end position="437"/>
    </location>
</feature>
<keyword evidence="4" id="KW-0547">Nucleotide-binding</keyword>
<evidence type="ECO:0000259" key="8">
    <source>
        <dbReference type="SMART" id="SM00382"/>
    </source>
</evidence>
<dbReference type="InterPro" id="IPR003593">
    <property type="entry name" value="AAA+_ATPase"/>
</dbReference>
<dbReference type="AlphaFoldDB" id="A0A8S9H0D8"/>
<evidence type="ECO:0000256" key="3">
    <source>
        <dbReference type="ARBA" id="ARBA00022801"/>
    </source>
</evidence>
<keyword evidence="4" id="KW-0067">ATP-binding</keyword>
<dbReference type="PROSITE" id="PS00674">
    <property type="entry name" value="AAA"/>
    <property type="match status" value="1"/>
</dbReference>
<comment type="cofactor">
    <cofactor evidence="1">
        <name>Mg(2+)</name>
        <dbReference type="ChEBI" id="CHEBI:18420"/>
    </cofactor>
</comment>
<feature type="region of interest" description="Disordered" evidence="7">
    <location>
        <begin position="586"/>
        <end position="605"/>
    </location>
</feature>
<name>A0A8S9H0D8_BRACR</name>
<dbReference type="EMBL" id="QGKW02001988">
    <property type="protein sequence ID" value="KAF2550496.1"/>
    <property type="molecule type" value="Genomic_DNA"/>
</dbReference>
<dbReference type="InterPro" id="IPR003960">
    <property type="entry name" value="ATPase_AAA_CS"/>
</dbReference>
<proteinExistence type="inferred from homology"/>
<evidence type="ECO:0000313" key="10">
    <source>
        <dbReference type="Proteomes" id="UP000712281"/>
    </source>
</evidence>
<dbReference type="InterPro" id="IPR027417">
    <property type="entry name" value="P-loop_NTPase"/>
</dbReference>